<name>A0A1J5RA73_9ZZZZ</name>
<gene>
    <name evidence="1" type="ORF">GALL_331250</name>
</gene>
<dbReference type="Pfam" id="PF09626">
    <property type="entry name" value="DHC"/>
    <property type="match status" value="1"/>
</dbReference>
<evidence type="ECO:0000313" key="1">
    <source>
        <dbReference type="EMBL" id="OIQ85053.1"/>
    </source>
</evidence>
<dbReference type="InterPro" id="IPR018588">
    <property type="entry name" value="Dihaem_cytochrome-c"/>
</dbReference>
<dbReference type="AlphaFoldDB" id="A0A1J5RA73"/>
<dbReference type="EMBL" id="MLJW01000572">
    <property type="protein sequence ID" value="OIQ85053.1"/>
    <property type="molecule type" value="Genomic_DNA"/>
</dbReference>
<proteinExistence type="predicted"/>
<reference evidence="1" key="1">
    <citation type="submission" date="2016-10" db="EMBL/GenBank/DDBJ databases">
        <title>Sequence of Gallionella enrichment culture.</title>
        <authorList>
            <person name="Poehlein A."/>
            <person name="Muehling M."/>
            <person name="Daniel R."/>
        </authorList>
    </citation>
    <scope>NUCLEOTIDE SEQUENCE</scope>
</reference>
<accession>A0A1J5RA73</accession>
<sequence length="174" mass="18962">MKKWLQFLVLITSITSTSALLASGGIGEGSEGRSSQMPPVMNAKWKAECSGCHMLYHPGLLPERSWKAVMAGLDKHFGESAGLDAATRDEITSFLVLNSADKSANRRSSRINQSIPTNSTPLRVSETRYFISKHDEISASTFKRKSVGSSANCIACHRGAEKGDFSESQVRIPR</sequence>
<comment type="caution">
    <text evidence="1">The sequence shown here is derived from an EMBL/GenBank/DDBJ whole genome shotgun (WGS) entry which is preliminary data.</text>
</comment>
<protein>
    <submittedName>
        <fullName evidence="1">Dihem cytochrome c</fullName>
    </submittedName>
</protein>
<organism evidence="1">
    <name type="scientific">mine drainage metagenome</name>
    <dbReference type="NCBI Taxonomy" id="410659"/>
    <lineage>
        <taxon>unclassified sequences</taxon>
        <taxon>metagenomes</taxon>
        <taxon>ecological metagenomes</taxon>
    </lineage>
</organism>